<feature type="compositionally biased region" description="Acidic residues" evidence="1">
    <location>
        <begin position="12"/>
        <end position="24"/>
    </location>
</feature>
<organism evidence="3 4">
    <name type="scientific">Rhodanobacter thiooxydans</name>
    <dbReference type="NCBI Taxonomy" id="416169"/>
    <lineage>
        <taxon>Bacteria</taxon>
        <taxon>Pseudomonadati</taxon>
        <taxon>Pseudomonadota</taxon>
        <taxon>Gammaproteobacteria</taxon>
        <taxon>Lysobacterales</taxon>
        <taxon>Rhodanobacteraceae</taxon>
        <taxon>Rhodanobacter</taxon>
    </lineage>
</organism>
<dbReference type="Proteomes" id="UP000076131">
    <property type="component" value="Unassembled WGS sequence"/>
</dbReference>
<accession>A0A154QCB8</accession>
<protein>
    <recommendedName>
        <fullName evidence="2">DUF6630 domain-containing protein</fullName>
    </recommendedName>
</protein>
<dbReference type="eggNOG" id="COG3831">
    <property type="taxonomic scope" value="Bacteria"/>
</dbReference>
<comment type="caution">
    <text evidence="3">The sequence shown here is derived from an EMBL/GenBank/DDBJ whole genome shotgun (WGS) entry which is preliminary data.</text>
</comment>
<evidence type="ECO:0000259" key="2">
    <source>
        <dbReference type="Pfam" id="PF20335"/>
    </source>
</evidence>
<dbReference type="STRING" id="416169.RHOFW104T7_03605"/>
<feature type="domain" description="DUF6630" evidence="2">
    <location>
        <begin position="33"/>
        <end position="177"/>
    </location>
</feature>
<keyword evidence="4" id="KW-1185">Reference proteome</keyword>
<dbReference type="Pfam" id="PF20335">
    <property type="entry name" value="DUF6630"/>
    <property type="match status" value="1"/>
</dbReference>
<dbReference type="EMBL" id="LVJS01000145">
    <property type="protein sequence ID" value="KZC21878.1"/>
    <property type="molecule type" value="Genomic_DNA"/>
</dbReference>
<feature type="region of interest" description="Disordered" evidence="1">
    <location>
        <begin position="1"/>
        <end position="24"/>
    </location>
</feature>
<evidence type="ECO:0000313" key="4">
    <source>
        <dbReference type="Proteomes" id="UP000076131"/>
    </source>
</evidence>
<evidence type="ECO:0000313" key="3">
    <source>
        <dbReference type="EMBL" id="KZC21878.1"/>
    </source>
</evidence>
<sequence>MRCGGGSAPEMRDDDDFEDDHDFDEDDSVEAKVWQLLLLINPGDEETALQQFGEYREAFAEDGDAEPVALIARVIDWRSGFMVAEDDLRSLVQALDELAARWNLSIDWGGDPDDDDYFDDADAGSLLGIAYDRLAESGYTLWTWETDDDSYAGWITLTRDSEPMRELAAALHINLRPGSDFG</sequence>
<name>A0A154QCB8_9GAMM</name>
<dbReference type="AlphaFoldDB" id="A0A154QCB8"/>
<dbReference type="InterPro" id="IPR046582">
    <property type="entry name" value="DUF6630"/>
</dbReference>
<evidence type="ECO:0000256" key="1">
    <source>
        <dbReference type="SAM" id="MobiDB-lite"/>
    </source>
</evidence>
<reference evidence="3 4" key="1">
    <citation type="journal article" date="2016" name="MBio">
        <title>Lateral Gene Transfer in a Heavy Metal-Contaminated-Groundwater Microbial Community.</title>
        <authorList>
            <person name="Hemme C.L."/>
            <person name="Green S.J."/>
            <person name="Rishishwar L."/>
            <person name="Prakash O."/>
            <person name="Pettenato A."/>
            <person name="Chakraborty R."/>
            <person name="Deutschbauer A.M."/>
            <person name="Van Nostrand J.D."/>
            <person name="Wu L."/>
            <person name="He Z."/>
            <person name="Jordan I.K."/>
            <person name="Hazen T.C."/>
            <person name="Arkin A.P."/>
            <person name="Kostka J.E."/>
            <person name="Zhou J."/>
        </authorList>
    </citation>
    <scope>NUCLEOTIDE SEQUENCE [LARGE SCALE GENOMIC DNA]</scope>
    <source>
        <strain evidence="3 4">FW104-T7</strain>
    </source>
</reference>
<gene>
    <name evidence="3" type="ORF">RHOFW104T7_03605</name>
</gene>
<proteinExistence type="predicted"/>